<keyword evidence="2 9" id="KW-0816">Tricarboxylic acid cycle</keyword>
<dbReference type="PIRSF" id="PIRSF009407">
    <property type="entry name" value="IDH_monmr"/>
    <property type="match status" value="1"/>
</dbReference>
<evidence type="ECO:0000256" key="12">
    <source>
        <dbReference type="PIRSR" id="PIRSR009407-3"/>
    </source>
</evidence>
<accession>A0A6G9QK57</accession>
<feature type="binding site" evidence="11">
    <location>
        <position position="549"/>
    </location>
    <ligand>
        <name>D-threo-isocitrate</name>
        <dbReference type="ChEBI" id="CHEBI:15562"/>
    </ligand>
</feature>
<dbReference type="EC" id="1.1.1.42" evidence="9"/>
<feature type="site" description="Critical for catalysis" evidence="10">
    <location>
        <position position="257"/>
    </location>
</feature>
<dbReference type="SUPFAM" id="SSF53659">
    <property type="entry name" value="Isocitrate/Isopropylmalate dehydrogenase-like"/>
    <property type="match status" value="1"/>
</dbReference>
<organism evidence="14 15">
    <name type="scientific">Shewanella aestuarii</name>
    <dbReference type="NCBI Taxonomy" id="1028752"/>
    <lineage>
        <taxon>Bacteria</taxon>
        <taxon>Pseudomonadati</taxon>
        <taxon>Pseudomonadota</taxon>
        <taxon>Gammaproteobacteria</taxon>
        <taxon>Alteromonadales</taxon>
        <taxon>Shewanellaceae</taxon>
        <taxon>Shewanella</taxon>
    </lineage>
</organism>
<evidence type="ECO:0000256" key="6">
    <source>
        <dbReference type="ARBA" id="ARBA00023002"/>
    </source>
</evidence>
<dbReference type="PANTHER" id="PTHR36999">
    <property type="entry name" value="ISOCITRATE DEHYDROGENASE [NADP]"/>
    <property type="match status" value="1"/>
</dbReference>
<evidence type="ECO:0000256" key="8">
    <source>
        <dbReference type="ARBA" id="ARBA00046318"/>
    </source>
</evidence>
<keyword evidence="4 12" id="KW-0460">Magnesium</keyword>
<dbReference type="EMBL" id="CP050313">
    <property type="protein sequence ID" value="QIR14768.1"/>
    <property type="molecule type" value="Genomic_DNA"/>
</dbReference>
<comment type="similarity">
    <text evidence="8 9">Belongs to the monomeric-type IDH family.</text>
</comment>
<dbReference type="Gene3D" id="3.40.718.10">
    <property type="entry name" value="Isopropylmalate Dehydrogenase"/>
    <property type="match status" value="1"/>
</dbReference>
<evidence type="ECO:0000313" key="15">
    <source>
        <dbReference type="Proteomes" id="UP000502608"/>
    </source>
</evidence>
<evidence type="ECO:0000256" key="10">
    <source>
        <dbReference type="PIRSR" id="PIRSR009407-1"/>
    </source>
</evidence>
<feature type="binding site" evidence="13">
    <location>
        <begin position="602"/>
        <end position="604"/>
    </location>
    <ligand>
        <name>NADP(+)</name>
        <dbReference type="ChEBI" id="CHEBI:58349"/>
    </ligand>
</feature>
<feature type="binding site" evidence="13">
    <location>
        <position position="137"/>
    </location>
    <ligand>
        <name>NADP(+)</name>
        <dbReference type="ChEBI" id="CHEBI:58349"/>
    </ligand>
</feature>
<dbReference type="RefSeq" id="WP_167677854.1">
    <property type="nucleotide sequence ID" value="NZ_CP050313.1"/>
</dbReference>
<dbReference type="InterPro" id="IPR004436">
    <property type="entry name" value="Isocitrate_DH_NADP_mono"/>
</dbReference>
<keyword evidence="15" id="KW-1185">Reference proteome</keyword>
<feature type="binding site" evidence="11">
    <location>
        <begin position="134"/>
        <end position="141"/>
    </location>
    <ligand>
        <name>substrate</name>
    </ligand>
</feature>
<keyword evidence="1 9" id="KW-0329">Glyoxylate bypass</keyword>
<protein>
    <recommendedName>
        <fullName evidence="9">Isocitrate dehydrogenase [NADP]</fullName>
        <ecNumber evidence="9">1.1.1.42</ecNumber>
    </recommendedName>
    <alternativeName>
        <fullName evidence="9">Oxalosuccinate decarboxylase</fullName>
    </alternativeName>
</protein>
<evidence type="ECO:0000256" key="4">
    <source>
        <dbReference type="ARBA" id="ARBA00022842"/>
    </source>
</evidence>
<evidence type="ECO:0000256" key="13">
    <source>
        <dbReference type="PIRSR" id="PIRSR009407-4"/>
    </source>
</evidence>
<dbReference type="Pfam" id="PF03971">
    <property type="entry name" value="IDH"/>
    <property type="match status" value="1"/>
</dbReference>
<evidence type="ECO:0000256" key="3">
    <source>
        <dbReference type="ARBA" id="ARBA00022723"/>
    </source>
</evidence>
<evidence type="ECO:0000256" key="5">
    <source>
        <dbReference type="ARBA" id="ARBA00022857"/>
    </source>
</evidence>
<keyword evidence="3 12" id="KW-0479">Metal-binding</keyword>
<dbReference type="KEGG" id="saes:HBH39_09955"/>
<dbReference type="AlphaFoldDB" id="A0A6G9QK57"/>
<gene>
    <name evidence="14" type="ORF">HBH39_09955</name>
</gene>
<comment type="catalytic activity">
    <reaction evidence="7 9">
        <text>D-threo-isocitrate + NADP(+) = 2-oxoglutarate + CO2 + NADPH</text>
        <dbReference type="Rhea" id="RHEA:19629"/>
        <dbReference type="ChEBI" id="CHEBI:15562"/>
        <dbReference type="ChEBI" id="CHEBI:16526"/>
        <dbReference type="ChEBI" id="CHEBI:16810"/>
        <dbReference type="ChEBI" id="CHEBI:57783"/>
        <dbReference type="ChEBI" id="CHEBI:58349"/>
        <dbReference type="EC" id="1.1.1.42"/>
    </reaction>
</comment>
<dbReference type="GO" id="GO:0006097">
    <property type="term" value="P:glyoxylate cycle"/>
    <property type="evidence" value="ECO:0007669"/>
    <property type="project" value="UniProtKB-KW"/>
</dbReference>
<feature type="binding site" evidence="12">
    <location>
        <position position="554"/>
    </location>
    <ligand>
        <name>Mg(2+)</name>
        <dbReference type="ChEBI" id="CHEBI:18420"/>
    </ligand>
</feature>
<evidence type="ECO:0000256" key="11">
    <source>
        <dbReference type="PIRSR" id="PIRSR009407-2"/>
    </source>
</evidence>
<evidence type="ECO:0000256" key="7">
    <source>
        <dbReference type="ARBA" id="ARBA00023554"/>
    </source>
</evidence>
<evidence type="ECO:0000313" key="14">
    <source>
        <dbReference type="EMBL" id="QIR14768.1"/>
    </source>
</evidence>
<feature type="binding site" evidence="13">
    <location>
        <begin position="586"/>
        <end position="587"/>
    </location>
    <ligand>
        <name>NADP(+)</name>
        <dbReference type="ChEBI" id="CHEBI:58349"/>
    </ligand>
</feature>
<proteinExistence type="inferred from homology"/>
<feature type="binding site" evidence="13">
    <location>
        <position position="591"/>
    </location>
    <ligand>
        <name>NADP(+)</name>
        <dbReference type="ChEBI" id="CHEBI:58349"/>
    </ligand>
</feature>
<feature type="site" description="Critical for catalysis" evidence="10">
    <location>
        <position position="422"/>
    </location>
</feature>
<evidence type="ECO:0000256" key="9">
    <source>
        <dbReference type="PIRNR" id="PIRNR009407"/>
    </source>
</evidence>
<feature type="binding site" evidence="12">
    <location>
        <position position="352"/>
    </location>
    <ligand>
        <name>Mg(2+)</name>
        <dbReference type="ChEBI" id="CHEBI:18420"/>
    </ligand>
</feature>
<dbReference type="GO" id="GO:0006099">
    <property type="term" value="P:tricarboxylic acid cycle"/>
    <property type="evidence" value="ECO:0007669"/>
    <property type="project" value="UniProtKB-KW"/>
</dbReference>
<dbReference type="PANTHER" id="PTHR36999:SF1">
    <property type="entry name" value="ISOCITRATE DEHYDROGENASE (NADP(+))"/>
    <property type="match status" value="1"/>
</dbReference>
<dbReference type="GO" id="GO:0046872">
    <property type="term" value="F:metal ion binding"/>
    <property type="evidence" value="ECO:0007669"/>
    <property type="project" value="UniProtKB-KW"/>
</dbReference>
<feature type="binding site" evidence="12">
    <location>
        <position position="550"/>
    </location>
    <ligand>
        <name>Mg(2+)</name>
        <dbReference type="ChEBI" id="CHEBI:18420"/>
    </ligand>
</feature>
<evidence type="ECO:0000256" key="1">
    <source>
        <dbReference type="ARBA" id="ARBA00022435"/>
    </source>
</evidence>
<comment type="cofactor">
    <cofactor evidence="12">
        <name>Mg(2+)</name>
        <dbReference type="ChEBI" id="CHEBI:18420"/>
    </cofactor>
    <cofactor evidence="12">
        <name>Mn(2+)</name>
        <dbReference type="ChEBI" id="CHEBI:29035"/>
    </cofactor>
    <text evidence="12">Binds 1 Mg(2+) or Mn(2+) ion per subunit.</text>
</comment>
<feature type="binding site" evidence="11">
    <location>
        <position position="147"/>
    </location>
    <ligand>
        <name>D-threo-isocitrate</name>
        <dbReference type="ChEBI" id="CHEBI:15562"/>
    </ligand>
</feature>
<feature type="binding site" evidence="13">
    <location>
        <position position="651"/>
    </location>
    <ligand>
        <name>NADP(+)</name>
        <dbReference type="ChEBI" id="CHEBI:58349"/>
    </ligand>
</feature>
<keyword evidence="5 9" id="KW-0521">NADP</keyword>
<dbReference type="NCBIfam" id="TIGR00178">
    <property type="entry name" value="monomer_idh"/>
    <property type="match status" value="1"/>
</dbReference>
<dbReference type="Proteomes" id="UP000502608">
    <property type="component" value="Chromosome"/>
</dbReference>
<evidence type="ECO:0000256" key="2">
    <source>
        <dbReference type="ARBA" id="ARBA00022532"/>
    </source>
</evidence>
<sequence>MKDNSPTIIYTETDEAPALATLSLLPIIRTFTNAAGVQVETRDISLSGRVIANFPEKLTAEQKIGDALTELGELANLPEANIIKLPNISASIPQLKACIAELQAKGYDIPNYPDEPKTDAEKEIQSRYDKIKGSAVNPVLREGNSDRRAPTSVKNYAKKNPHSMGKWASDSKSHVAHMSEGDFYGSEQSVTLAAADKVSIVLAKNDGTEQVLKSGLALLADEVIDTAVMSKKALVEFYAREIEAAKSEDVLLSLHLKATMMKVSDPILFGHAVKVFFKDVFDKHSALFAELGVDVNNGFGDVYAKIKALPDAQRAEVEADIAAVYAARPALAMVDSDKGITNLHVPSDIIIDASMPAAIRSSGQMWGPDGQLKDTKALIPDRCYAGVYQETIAFCKANGAFDPTTMGSVPNVGLMAQKAEEYGSHDKTFEISAPGTVKVINQAGDVLMSHVVETGDIFRMCQVKDAPIRDWVKLAVKRSRLSNTPAVFWLDSNRAHDAELIKKVNVYLAEQDTNGLDIRIMSPVDATRFTLERIIKGEDTISVTGNVLRDYLTDLFPILELGTSAKMLSIVPLMNGGGLFETGAGGSAPKHVQQVEKENHLRWDSLGEFLALAASLEHLSQTTDNAQAQILADALDVAIGQFLDSNKSPSRRVGELDNRGSHFYLAMYWAQALAAQTKDTELAAKFSTLAENLTSNEAKIVAELNDAQGPAVDLGGYYRLDAAKAEKAMRPSATLNSFIAG</sequence>
<reference evidence="14 15" key="1">
    <citation type="submission" date="2020-03" db="EMBL/GenBank/DDBJ databases">
        <title>Complete genome sequence of Shewanella sp.</title>
        <authorList>
            <person name="Kim Y.-S."/>
            <person name="Kim S.-J."/>
            <person name="Jung H.-K."/>
            <person name="Kim K.-H."/>
        </authorList>
    </citation>
    <scope>NUCLEOTIDE SEQUENCE [LARGE SCALE GENOMIC DNA]</scope>
    <source>
        <strain evidence="14 15">PN3F2</strain>
    </source>
</reference>
<feature type="binding site" evidence="13">
    <location>
        <begin position="84"/>
        <end position="89"/>
    </location>
    <ligand>
        <name>NADP(+)</name>
        <dbReference type="ChEBI" id="CHEBI:58349"/>
    </ligand>
</feature>
<keyword evidence="6 9" id="KW-0560">Oxidoreductase</keyword>
<name>A0A6G9QK57_9GAMM</name>
<dbReference type="GO" id="GO:0004450">
    <property type="term" value="F:isocitrate dehydrogenase (NADP+) activity"/>
    <property type="evidence" value="ECO:0007669"/>
    <property type="project" value="UniProtKB-EC"/>
</dbReference>